<name>A0A8J4E6K9_9ACTN</name>
<evidence type="ECO:0000313" key="1">
    <source>
        <dbReference type="EMBL" id="GIJ63536.1"/>
    </source>
</evidence>
<sequence length="167" mass="17382">MCRMGSSTEPAAARPEQLIGALVPPATRRSAPPVPLSVPALPGLSLPADAGSNLFLIDVARLDASGRFCSHSLLAALAWPPGHRVEVRVGVDAVVFGSSAAGRQAVGSRGELTLPVSARMLAGLDAQARVALFAVPREGLLIVHPPALIAHLLAEHYDRQPEIRDDG</sequence>
<evidence type="ECO:0000313" key="2">
    <source>
        <dbReference type="Proteomes" id="UP000612585"/>
    </source>
</evidence>
<reference evidence="1" key="1">
    <citation type="submission" date="2021-01" db="EMBL/GenBank/DDBJ databases">
        <title>Whole genome shotgun sequence of Virgisporangium aurantiacum NBRC 16421.</title>
        <authorList>
            <person name="Komaki H."/>
            <person name="Tamura T."/>
        </authorList>
    </citation>
    <scope>NUCLEOTIDE SEQUENCE</scope>
    <source>
        <strain evidence="1">NBRC 16421</strain>
    </source>
</reference>
<comment type="caution">
    <text evidence="1">The sequence shown here is derived from an EMBL/GenBank/DDBJ whole genome shotgun (WGS) entry which is preliminary data.</text>
</comment>
<accession>A0A8J4E6K9</accession>
<dbReference type="AlphaFoldDB" id="A0A8J4E6K9"/>
<keyword evidence="2" id="KW-1185">Reference proteome</keyword>
<dbReference type="EMBL" id="BOPG01000098">
    <property type="protein sequence ID" value="GIJ63536.1"/>
    <property type="molecule type" value="Genomic_DNA"/>
</dbReference>
<proteinExistence type="predicted"/>
<gene>
    <name evidence="1" type="ORF">Vau01_110520</name>
</gene>
<protein>
    <submittedName>
        <fullName evidence="1">Uncharacterized protein</fullName>
    </submittedName>
</protein>
<organism evidence="1 2">
    <name type="scientific">Virgisporangium aurantiacum</name>
    <dbReference type="NCBI Taxonomy" id="175570"/>
    <lineage>
        <taxon>Bacteria</taxon>
        <taxon>Bacillati</taxon>
        <taxon>Actinomycetota</taxon>
        <taxon>Actinomycetes</taxon>
        <taxon>Micromonosporales</taxon>
        <taxon>Micromonosporaceae</taxon>
        <taxon>Virgisporangium</taxon>
    </lineage>
</organism>
<dbReference type="Proteomes" id="UP000612585">
    <property type="component" value="Unassembled WGS sequence"/>
</dbReference>